<keyword evidence="1" id="KW-1133">Transmembrane helix</keyword>
<comment type="caution">
    <text evidence="3">The sequence shown here is derived from an EMBL/GenBank/DDBJ whole genome shotgun (WGS) entry which is preliminary data.</text>
</comment>
<reference evidence="3 4" key="1">
    <citation type="submission" date="2019-03" db="EMBL/GenBank/DDBJ databases">
        <title>Genomic Encyclopedia of Type Strains, Phase IV (KMG-IV): sequencing the most valuable type-strain genomes for metagenomic binning, comparative biology and taxonomic classification.</title>
        <authorList>
            <person name="Goeker M."/>
        </authorList>
    </citation>
    <scope>NUCLEOTIDE SEQUENCE [LARGE SCALE GENOMIC DNA]</scope>
    <source>
        <strain evidence="3 4">DSM 45361</strain>
    </source>
</reference>
<accession>A0A4R6RY37</accession>
<evidence type="ECO:0000313" key="4">
    <source>
        <dbReference type="Proteomes" id="UP000295444"/>
    </source>
</evidence>
<evidence type="ECO:0000259" key="2">
    <source>
        <dbReference type="Pfam" id="PF14317"/>
    </source>
</evidence>
<keyword evidence="1" id="KW-0812">Transmembrane</keyword>
<dbReference type="EMBL" id="SNXZ01000008">
    <property type="protein sequence ID" value="TDP92000.1"/>
    <property type="molecule type" value="Genomic_DNA"/>
</dbReference>
<dbReference type="AlphaFoldDB" id="A0A4R6RY37"/>
<keyword evidence="1" id="KW-0472">Membrane</keyword>
<name>A0A4R6RY37_LABRH</name>
<organism evidence="3 4">
    <name type="scientific">Labedaea rhizosphaerae</name>
    <dbReference type="NCBI Taxonomy" id="598644"/>
    <lineage>
        <taxon>Bacteria</taxon>
        <taxon>Bacillati</taxon>
        <taxon>Actinomycetota</taxon>
        <taxon>Actinomycetes</taxon>
        <taxon>Pseudonocardiales</taxon>
        <taxon>Pseudonocardiaceae</taxon>
        <taxon>Labedaea</taxon>
    </lineage>
</organism>
<dbReference type="Proteomes" id="UP000295444">
    <property type="component" value="Unassembled WGS sequence"/>
</dbReference>
<sequence>MTQKDRVEFRWWPKPADWTDALRATLPVYRWAPWFAGVLAAGSVVLLVVGQLVAGGFGLCAAVVVAAIPVVGVYSAFRANPVASSEVTAVADEHAMRMMTVDGTAHTELRWPQVTGWQRTRRGYVLRTGASVGEMYPVPARAFGADGRDAFDALLREHVGTAED</sequence>
<feature type="transmembrane region" description="Helical" evidence="1">
    <location>
        <begin position="31"/>
        <end position="49"/>
    </location>
</feature>
<feature type="transmembrane region" description="Helical" evidence="1">
    <location>
        <begin position="56"/>
        <end position="77"/>
    </location>
</feature>
<protein>
    <submittedName>
        <fullName evidence="3">YcxB-like protein</fullName>
    </submittedName>
</protein>
<feature type="domain" description="YcxB-like C-terminal" evidence="2">
    <location>
        <begin position="99"/>
        <end position="155"/>
    </location>
</feature>
<proteinExistence type="predicted"/>
<dbReference type="RefSeq" id="WP_133853558.1">
    <property type="nucleotide sequence ID" value="NZ_SNXZ01000008.1"/>
</dbReference>
<evidence type="ECO:0000313" key="3">
    <source>
        <dbReference type="EMBL" id="TDP92000.1"/>
    </source>
</evidence>
<evidence type="ECO:0000256" key="1">
    <source>
        <dbReference type="SAM" id="Phobius"/>
    </source>
</evidence>
<dbReference type="Pfam" id="PF14317">
    <property type="entry name" value="YcxB"/>
    <property type="match status" value="1"/>
</dbReference>
<keyword evidence="4" id="KW-1185">Reference proteome</keyword>
<dbReference type="OrthoDB" id="3696167at2"/>
<gene>
    <name evidence="3" type="ORF">EV186_108213</name>
</gene>
<dbReference type="InterPro" id="IPR025588">
    <property type="entry name" value="YcxB-like_C"/>
</dbReference>